<keyword evidence="2" id="KW-0808">Transferase</keyword>
<dbReference type="Gene3D" id="2.60.200.40">
    <property type="match status" value="1"/>
</dbReference>
<dbReference type="GO" id="GO:0016301">
    <property type="term" value="F:kinase activity"/>
    <property type="evidence" value="ECO:0007669"/>
    <property type="project" value="UniProtKB-KW"/>
</dbReference>
<organism evidence="2 3">
    <name type="scientific">Candidatus Methylobacter favarea</name>
    <dbReference type="NCBI Taxonomy" id="2707345"/>
    <lineage>
        <taxon>Bacteria</taxon>
        <taxon>Pseudomonadati</taxon>
        <taxon>Pseudomonadota</taxon>
        <taxon>Gammaproteobacteria</taxon>
        <taxon>Methylococcales</taxon>
        <taxon>Methylococcaceae</taxon>
        <taxon>Methylobacter</taxon>
    </lineage>
</organism>
<protein>
    <submittedName>
        <fullName evidence="2">Diacylglycerol kinase catalytic region</fullName>
    </submittedName>
</protein>
<evidence type="ECO:0000313" key="3">
    <source>
        <dbReference type="Proteomes" id="UP000494216"/>
    </source>
</evidence>
<feature type="domain" description="DAGKc" evidence="1">
    <location>
        <begin position="6"/>
        <end position="139"/>
    </location>
</feature>
<dbReference type="SUPFAM" id="SSF111331">
    <property type="entry name" value="NAD kinase/diacylglycerol kinase-like"/>
    <property type="match status" value="1"/>
</dbReference>
<sequence length="321" mass="35544">MNSGNLNPSPLYIILNAQSGKNDADKVTQLIEESCNAAHRIFYIYLIEQPEDLLKTAQQVVKSAGQHNGIVVIAGGDGAINTVAHQALQENCRVGLIPQGTFNYFARTHDIPDAPDEALQIIMAEYHEPVQVGLVNDQTFLVSASIGLYPELLETREVFQTHLGRGRVIAFMAGLYTLFLNRQIIHIILETQTERRKLETPSLYVANNRLQLQNIGIAEADHIEQGKLVAIIPQPLTTRLGIMRLLFLGMLGDLGKHENILTFAFEKMNVRLARFLGAHVKVAIDGEIIRLKAPLDFSVSAQALLLIKPDPNSVDSLEKKS</sequence>
<dbReference type="InterPro" id="IPR017438">
    <property type="entry name" value="ATP-NAD_kinase_N"/>
</dbReference>
<evidence type="ECO:0000313" key="2">
    <source>
        <dbReference type="EMBL" id="CAA9889811.1"/>
    </source>
</evidence>
<proteinExistence type="predicted"/>
<reference evidence="2 3" key="1">
    <citation type="submission" date="2020-02" db="EMBL/GenBank/DDBJ databases">
        <authorList>
            <person name="Hogendoorn C."/>
        </authorList>
    </citation>
    <scope>NUCLEOTIDE SEQUENCE [LARGE SCALE GENOMIC DNA]</scope>
    <source>
        <strain evidence="2">METHB21</strain>
    </source>
</reference>
<evidence type="ECO:0000259" key="1">
    <source>
        <dbReference type="PROSITE" id="PS50146"/>
    </source>
</evidence>
<accession>A0A8S0XHK7</accession>
<dbReference type="PROSITE" id="PS50146">
    <property type="entry name" value="DAGK"/>
    <property type="match status" value="1"/>
</dbReference>
<dbReference type="InterPro" id="IPR001206">
    <property type="entry name" value="Diacylglycerol_kinase_cat_dom"/>
</dbReference>
<dbReference type="AlphaFoldDB" id="A0A8S0XHK7"/>
<name>A0A8S0XHK7_9GAMM</name>
<dbReference type="RefSeq" id="WP_174624794.1">
    <property type="nucleotide sequence ID" value="NZ_CADCXN010000039.1"/>
</dbReference>
<keyword evidence="2" id="KW-0418">Kinase</keyword>
<dbReference type="InterPro" id="IPR016064">
    <property type="entry name" value="NAD/diacylglycerol_kinase_sf"/>
</dbReference>
<comment type="caution">
    <text evidence="2">The sequence shown here is derived from an EMBL/GenBank/DDBJ whole genome shotgun (WGS) entry which is preliminary data.</text>
</comment>
<keyword evidence="3" id="KW-1185">Reference proteome</keyword>
<gene>
    <name evidence="2" type="ORF">METHB2_1330002</name>
</gene>
<dbReference type="EMBL" id="CADCXN010000039">
    <property type="protein sequence ID" value="CAA9889811.1"/>
    <property type="molecule type" value="Genomic_DNA"/>
</dbReference>
<dbReference type="Pfam" id="PF00781">
    <property type="entry name" value="DAGK_cat"/>
    <property type="match status" value="1"/>
</dbReference>
<dbReference type="Proteomes" id="UP000494216">
    <property type="component" value="Unassembled WGS sequence"/>
</dbReference>
<dbReference type="SMART" id="SM00046">
    <property type="entry name" value="DAGKc"/>
    <property type="match status" value="1"/>
</dbReference>
<dbReference type="Gene3D" id="3.40.50.10330">
    <property type="entry name" value="Probable inorganic polyphosphate/atp-NAD kinase, domain 1"/>
    <property type="match status" value="1"/>
</dbReference>